<organism evidence="1 2">
    <name type="scientific">Cryobacterium sinapicolor</name>
    <dbReference type="NCBI Taxonomy" id="1259236"/>
    <lineage>
        <taxon>Bacteria</taxon>
        <taxon>Bacillati</taxon>
        <taxon>Actinomycetota</taxon>
        <taxon>Actinomycetes</taxon>
        <taxon>Micrococcales</taxon>
        <taxon>Microbacteriaceae</taxon>
        <taxon>Cryobacterium</taxon>
    </lineage>
</organism>
<accession>A0ABY2JAZ2</accession>
<dbReference type="RefSeq" id="WP_134429586.1">
    <property type="nucleotide sequence ID" value="NZ_SOGQ01000035.1"/>
</dbReference>
<reference evidence="1 2" key="1">
    <citation type="submission" date="2019-03" db="EMBL/GenBank/DDBJ databases">
        <title>Genomics of glacier-inhabiting Cryobacterium strains.</title>
        <authorList>
            <person name="Liu Q."/>
            <person name="Xin Y.-H."/>
        </authorList>
    </citation>
    <scope>NUCLEOTIDE SEQUENCE [LARGE SCALE GENOMIC DNA]</scope>
    <source>
        <strain evidence="1 2">TMT1-23-1</strain>
    </source>
</reference>
<dbReference type="Proteomes" id="UP000297853">
    <property type="component" value="Unassembled WGS sequence"/>
</dbReference>
<gene>
    <name evidence="1" type="ORF">E3T28_08010</name>
</gene>
<evidence type="ECO:0000313" key="1">
    <source>
        <dbReference type="EMBL" id="TFD00784.1"/>
    </source>
</evidence>
<dbReference type="EMBL" id="SOGQ01000035">
    <property type="protein sequence ID" value="TFD00784.1"/>
    <property type="molecule type" value="Genomic_DNA"/>
</dbReference>
<proteinExistence type="predicted"/>
<protein>
    <submittedName>
        <fullName evidence="1">Uncharacterized protein</fullName>
    </submittedName>
</protein>
<sequence length="122" mass="13599">MSTTIPARAGIPATRQSIPRVRGPCAGGITLGWRVMQGRDETRQTLKNQWIGWNALSSRSDAWHGKTPADVEAFILETVDMLHKLDDTSLHELTPLFHEHGDEQVAHSLRELLKMLGHDPDA</sequence>
<comment type="caution">
    <text evidence="1">The sequence shown here is derived from an EMBL/GenBank/DDBJ whole genome shotgun (WGS) entry which is preliminary data.</text>
</comment>
<evidence type="ECO:0000313" key="2">
    <source>
        <dbReference type="Proteomes" id="UP000297853"/>
    </source>
</evidence>
<name>A0ABY2JAZ2_9MICO</name>
<keyword evidence="2" id="KW-1185">Reference proteome</keyword>